<proteinExistence type="predicted"/>
<dbReference type="PRINTS" id="PR00040">
    <property type="entry name" value="HTHMERR"/>
</dbReference>
<dbReference type="AlphaFoldDB" id="A5FXK9"/>
<dbReference type="GO" id="GO:0003700">
    <property type="term" value="F:DNA-binding transcription factor activity"/>
    <property type="evidence" value="ECO:0007669"/>
    <property type="project" value="InterPro"/>
</dbReference>
<name>A5FXK9_ACICJ</name>
<protein>
    <submittedName>
        <fullName evidence="5">Transcriptional regulator, MerR family</fullName>
    </submittedName>
</protein>
<evidence type="ECO:0000256" key="3">
    <source>
        <dbReference type="ARBA" id="ARBA00023163"/>
    </source>
</evidence>
<dbReference type="InterPro" id="IPR000551">
    <property type="entry name" value="MerR-type_HTH_dom"/>
</dbReference>
<dbReference type="EMBL" id="CP000697">
    <property type="protein sequence ID" value="ABQ30341.1"/>
    <property type="molecule type" value="Genomic_DNA"/>
</dbReference>
<dbReference type="SMART" id="SM00422">
    <property type="entry name" value="HTH_MERR"/>
    <property type="match status" value="1"/>
</dbReference>
<feature type="domain" description="HTH merR-type" evidence="4">
    <location>
        <begin position="1"/>
        <end position="70"/>
    </location>
</feature>
<dbReference type="PANTHER" id="PTHR30204">
    <property type="entry name" value="REDOX-CYCLING DRUG-SENSING TRANSCRIPTIONAL ACTIVATOR SOXR"/>
    <property type="match status" value="1"/>
</dbReference>
<dbReference type="Gene3D" id="1.10.1660.10">
    <property type="match status" value="1"/>
</dbReference>
<dbReference type="GO" id="GO:0003677">
    <property type="term" value="F:DNA binding"/>
    <property type="evidence" value="ECO:0007669"/>
    <property type="project" value="UniProtKB-KW"/>
</dbReference>
<keyword evidence="3" id="KW-0804">Transcription</keyword>
<keyword evidence="1" id="KW-0805">Transcription regulation</keyword>
<gene>
    <name evidence="5" type="ordered locus">Acry_1129</name>
</gene>
<dbReference type="SUPFAM" id="SSF46955">
    <property type="entry name" value="Putative DNA-binding domain"/>
    <property type="match status" value="1"/>
</dbReference>
<dbReference type="STRING" id="349163.Acry_1129"/>
<dbReference type="RefSeq" id="WP_011942012.1">
    <property type="nucleotide sequence ID" value="NC_009484.1"/>
</dbReference>
<evidence type="ECO:0000256" key="1">
    <source>
        <dbReference type="ARBA" id="ARBA00023015"/>
    </source>
</evidence>
<dbReference type="CDD" id="cd04785">
    <property type="entry name" value="HTH_CadR-PbrR-like"/>
    <property type="match status" value="1"/>
</dbReference>
<evidence type="ECO:0000259" key="4">
    <source>
        <dbReference type="PROSITE" id="PS50937"/>
    </source>
</evidence>
<dbReference type="KEGG" id="acr:Acry_1129"/>
<dbReference type="PANTHER" id="PTHR30204:SF94">
    <property type="entry name" value="HEAVY METAL-DEPENDENT TRANSCRIPTIONAL REGULATOR HI_0293-RELATED"/>
    <property type="match status" value="1"/>
</dbReference>
<keyword evidence="6" id="KW-1185">Reference proteome</keyword>
<organism evidence="5 6">
    <name type="scientific">Acidiphilium cryptum (strain JF-5)</name>
    <dbReference type="NCBI Taxonomy" id="349163"/>
    <lineage>
        <taxon>Bacteria</taxon>
        <taxon>Pseudomonadati</taxon>
        <taxon>Pseudomonadota</taxon>
        <taxon>Alphaproteobacteria</taxon>
        <taxon>Acetobacterales</taxon>
        <taxon>Acidocellaceae</taxon>
        <taxon>Acidiphilium</taxon>
    </lineage>
</organism>
<keyword evidence="2" id="KW-0238">DNA-binding</keyword>
<evidence type="ECO:0000256" key="2">
    <source>
        <dbReference type="ARBA" id="ARBA00023125"/>
    </source>
</evidence>
<dbReference type="InterPro" id="IPR015358">
    <property type="entry name" value="Tscrpt_reg_MerR_DNA-bd"/>
</dbReference>
<dbReference type="eggNOG" id="COG0789">
    <property type="taxonomic scope" value="Bacteria"/>
</dbReference>
<sequence>MLGIGELSRKTGVRIETIRYYERIGLLAPPARTAGNYRRYRETDAGRLRFIRGARALGFPIDRIGTLLALADQRDRSCEDVDAIARDHLDEIDRKIADLTALRRELASMVDACSSRSIARCRILGALASDR</sequence>
<dbReference type="PROSITE" id="PS50937">
    <property type="entry name" value="HTH_MERR_2"/>
    <property type="match status" value="1"/>
</dbReference>
<accession>A5FXK9</accession>
<reference evidence="5 6" key="1">
    <citation type="submission" date="2007-05" db="EMBL/GenBank/DDBJ databases">
        <title>Complete sequence of chromosome of Acidiphilium cryptum JF-5.</title>
        <authorList>
            <consortium name="US DOE Joint Genome Institute"/>
            <person name="Copeland A."/>
            <person name="Lucas S."/>
            <person name="Lapidus A."/>
            <person name="Barry K."/>
            <person name="Detter J.C."/>
            <person name="Glavina del Rio T."/>
            <person name="Hammon N."/>
            <person name="Israni S."/>
            <person name="Dalin E."/>
            <person name="Tice H."/>
            <person name="Pitluck S."/>
            <person name="Sims D."/>
            <person name="Brettin T."/>
            <person name="Bruce D."/>
            <person name="Han C."/>
            <person name="Schmutz J."/>
            <person name="Larimer F."/>
            <person name="Land M."/>
            <person name="Hauser L."/>
            <person name="Kyrpides N."/>
            <person name="Kim E."/>
            <person name="Magnuson T."/>
            <person name="Richardson P."/>
        </authorList>
    </citation>
    <scope>NUCLEOTIDE SEQUENCE [LARGE SCALE GENOMIC DNA]</scope>
    <source>
        <strain evidence="5 6">JF-5</strain>
    </source>
</reference>
<dbReference type="Pfam" id="PF09278">
    <property type="entry name" value="MerR-DNA-bind"/>
    <property type="match status" value="1"/>
</dbReference>
<dbReference type="InterPro" id="IPR009061">
    <property type="entry name" value="DNA-bd_dom_put_sf"/>
</dbReference>
<dbReference type="Pfam" id="PF00376">
    <property type="entry name" value="MerR"/>
    <property type="match status" value="1"/>
</dbReference>
<dbReference type="InterPro" id="IPR047057">
    <property type="entry name" value="MerR_fam"/>
</dbReference>
<evidence type="ECO:0000313" key="5">
    <source>
        <dbReference type="EMBL" id="ABQ30341.1"/>
    </source>
</evidence>
<dbReference type="HOGENOM" id="CLU_060077_2_0_5"/>
<evidence type="ECO:0000313" key="6">
    <source>
        <dbReference type="Proteomes" id="UP000000245"/>
    </source>
</evidence>
<dbReference type="Proteomes" id="UP000000245">
    <property type="component" value="Chromosome"/>
</dbReference>